<evidence type="ECO:0000313" key="3">
    <source>
        <dbReference type="Proteomes" id="UP000054549"/>
    </source>
</evidence>
<dbReference type="InParanoid" id="A0A0C2SER5"/>
<dbReference type="EMBL" id="KN818283">
    <property type="protein sequence ID" value="KIL61525.1"/>
    <property type="molecule type" value="Genomic_DNA"/>
</dbReference>
<feature type="non-terminal residue" evidence="2">
    <location>
        <position position="1"/>
    </location>
</feature>
<keyword evidence="3" id="KW-1185">Reference proteome</keyword>
<feature type="compositionally biased region" description="Polar residues" evidence="1">
    <location>
        <begin position="334"/>
        <end position="344"/>
    </location>
</feature>
<protein>
    <submittedName>
        <fullName evidence="2">Uncharacterized protein</fullName>
    </submittedName>
</protein>
<dbReference type="Proteomes" id="UP000054549">
    <property type="component" value="Unassembled WGS sequence"/>
</dbReference>
<reference evidence="2 3" key="1">
    <citation type="submission" date="2014-04" db="EMBL/GenBank/DDBJ databases">
        <title>Evolutionary Origins and Diversification of the Mycorrhizal Mutualists.</title>
        <authorList>
            <consortium name="DOE Joint Genome Institute"/>
            <consortium name="Mycorrhizal Genomics Consortium"/>
            <person name="Kohler A."/>
            <person name="Kuo A."/>
            <person name="Nagy L.G."/>
            <person name="Floudas D."/>
            <person name="Copeland A."/>
            <person name="Barry K.W."/>
            <person name="Cichocki N."/>
            <person name="Veneault-Fourrey C."/>
            <person name="LaButti K."/>
            <person name="Lindquist E.A."/>
            <person name="Lipzen A."/>
            <person name="Lundell T."/>
            <person name="Morin E."/>
            <person name="Murat C."/>
            <person name="Riley R."/>
            <person name="Ohm R."/>
            <person name="Sun H."/>
            <person name="Tunlid A."/>
            <person name="Henrissat B."/>
            <person name="Grigoriev I.V."/>
            <person name="Hibbett D.S."/>
            <person name="Martin F."/>
        </authorList>
    </citation>
    <scope>NUCLEOTIDE SEQUENCE [LARGE SCALE GENOMIC DNA]</scope>
    <source>
        <strain evidence="2 3">Koide BX008</strain>
    </source>
</reference>
<feature type="region of interest" description="Disordered" evidence="1">
    <location>
        <begin position="206"/>
        <end position="225"/>
    </location>
</feature>
<feature type="compositionally biased region" description="Polar residues" evidence="1">
    <location>
        <begin position="206"/>
        <end position="216"/>
    </location>
</feature>
<proteinExistence type="predicted"/>
<sequence>CSQTGFVSGAAGIEGRLGPRRSGVVGEGDMVVQKGVGQTSKYPIKAKSCVDISQPSKSGKLCESIPPAEDSTATPSTINGRPLLPLRLRRLKEVATPLQIDSQAKIPMTHATYSISSPQSHTTTKTPRKSPLSPKIFRRVHDFSISHSPSKWPSCISDAETNDVEDNRPIMIPSVPSRSNLMAQAAAPESKGTSLPMIRNATKTTPGQFYPTYSITPPSPRSPWSKSDPFGELLGLSTDTMTCATPNPTFSLTTVSTIPTPTTPDIPGRASLTRHRAATVSGYDQSTSFSPNPYNRYPITPTSPSSSVYSFSGHPPKPLYASIRKDGMYLSPLSSPRFPNSSSKPAMKPTPVDRQPEQHGTSAPFTLSFSLSMFSPTLAIIACFLTTYHPGSIRRCKPFVSLT</sequence>
<evidence type="ECO:0000256" key="1">
    <source>
        <dbReference type="SAM" id="MobiDB-lite"/>
    </source>
</evidence>
<name>A0A0C2SER5_AMAMK</name>
<gene>
    <name evidence="2" type="ORF">M378DRAFT_166811</name>
</gene>
<dbReference type="HOGENOM" id="CLU_684369_0_0_1"/>
<evidence type="ECO:0000313" key="2">
    <source>
        <dbReference type="EMBL" id="KIL61525.1"/>
    </source>
</evidence>
<feature type="region of interest" description="Disordered" evidence="1">
    <location>
        <begin position="59"/>
        <end position="81"/>
    </location>
</feature>
<accession>A0A0C2SER5</accession>
<feature type="region of interest" description="Disordered" evidence="1">
    <location>
        <begin position="334"/>
        <end position="361"/>
    </location>
</feature>
<organism evidence="2 3">
    <name type="scientific">Amanita muscaria (strain Koide BX008)</name>
    <dbReference type="NCBI Taxonomy" id="946122"/>
    <lineage>
        <taxon>Eukaryota</taxon>
        <taxon>Fungi</taxon>
        <taxon>Dikarya</taxon>
        <taxon>Basidiomycota</taxon>
        <taxon>Agaricomycotina</taxon>
        <taxon>Agaricomycetes</taxon>
        <taxon>Agaricomycetidae</taxon>
        <taxon>Agaricales</taxon>
        <taxon>Pluteineae</taxon>
        <taxon>Amanitaceae</taxon>
        <taxon>Amanita</taxon>
    </lineage>
</organism>
<dbReference type="AlphaFoldDB" id="A0A0C2SER5"/>